<proteinExistence type="predicted"/>
<name>Q1MS40_LAWIP</name>
<dbReference type="GO" id="GO:0016020">
    <property type="term" value="C:membrane"/>
    <property type="evidence" value="ECO:0007669"/>
    <property type="project" value="InterPro"/>
</dbReference>
<dbReference type="OrthoDB" id="368476at2"/>
<dbReference type="SUPFAM" id="SSF53850">
    <property type="entry name" value="Periplasmic binding protein-like II"/>
    <property type="match status" value="1"/>
</dbReference>
<dbReference type="Pfam" id="PF00497">
    <property type="entry name" value="SBP_bac_3"/>
    <property type="match status" value="1"/>
</dbReference>
<evidence type="ECO:0000259" key="4">
    <source>
        <dbReference type="SMART" id="SM00079"/>
    </source>
</evidence>
<evidence type="ECO:0000259" key="3">
    <source>
        <dbReference type="SMART" id="SM00062"/>
    </source>
</evidence>
<evidence type="ECO:0000313" key="5">
    <source>
        <dbReference type="EMBL" id="CAJ54185.1"/>
    </source>
</evidence>
<evidence type="ECO:0000313" key="6">
    <source>
        <dbReference type="Proteomes" id="UP000002430"/>
    </source>
</evidence>
<dbReference type="GO" id="GO:0015276">
    <property type="term" value="F:ligand-gated monoatomic ion channel activity"/>
    <property type="evidence" value="ECO:0007669"/>
    <property type="project" value="InterPro"/>
</dbReference>
<feature type="domain" description="Solute-binding protein family 3/N-terminal" evidence="3">
    <location>
        <begin position="26"/>
        <end position="249"/>
    </location>
</feature>
<protein>
    <submittedName>
        <fullName evidence="5">Amino acid ABC transporter, periplasmic amino acid-binding protein</fullName>
    </submittedName>
</protein>
<dbReference type="Gene3D" id="3.40.190.10">
    <property type="entry name" value="Periplasmic binding protein-like II"/>
    <property type="match status" value="2"/>
</dbReference>
<feature type="chain" id="PRO_5004194218" evidence="2">
    <location>
        <begin position="24"/>
        <end position="249"/>
    </location>
</feature>
<dbReference type="PANTHER" id="PTHR35936">
    <property type="entry name" value="MEMBRANE-BOUND LYTIC MUREIN TRANSGLYCOSYLASE F"/>
    <property type="match status" value="1"/>
</dbReference>
<evidence type="ECO:0000256" key="1">
    <source>
        <dbReference type="ARBA" id="ARBA00022729"/>
    </source>
</evidence>
<feature type="signal peptide" evidence="2">
    <location>
        <begin position="1"/>
        <end position="23"/>
    </location>
</feature>
<accession>Q1MS40</accession>
<dbReference type="InterPro" id="IPR001638">
    <property type="entry name" value="Solute-binding_3/MltF_N"/>
</dbReference>
<dbReference type="Proteomes" id="UP000002430">
    <property type="component" value="Chromosome"/>
</dbReference>
<dbReference type="KEGG" id="lip:LI0129"/>
<organism evidence="5 6">
    <name type="scientific">Lawsonia intracellularis (strain PHE/MN1-00)</name>
    <dbReference type="NCBI Taxonomy" id="363253"/>
    <lineage>
        <taxon>Bacteria</taxon>
        <taxon>Pseudomonadati</taxon>
        <taxon>Thermodesulfobacteriota</taxon>
        <taxon>Desulfovibrionia</taxon>
        <taxon>Desulfovibrionales</taxon>
        <taxon>Desulfovibrionaceae</taxon>
        <taxon>Lawsonia</taxon>
    </lineage>
</organism>
<gene>
    <name evidence="5" type="ordered locus">LI0129</name>
</gene>
<dbReference type="PANTHER" id="PTHR35936:SF17">
    <property type="entry name" value="ARGININE-BINDING EXTRACELLULAR PROTEIN ARTP"/>
    <property type="match status" value="1"/>
</dbReference>
<dbReference type="STRING" id="363253.LI0129"/>
<dbReference type="HOGENOM" id="CLU_019602_18_2_7"/>
<dbReference type="InterPro" id="IPR001320">
    <property type="entry name" value="Iontro_rcpt_C"/>
</dbReference>
<dbReference type="RefSeq" id="WP_011526212.1">
    <property type="nucleotide sequence ID" value="NC_008011.1"/>
</dbReference>
<keyword evidence="6" id="KW-1185">Reference proteome</keyword>
<evidence type="ECO:0000256" key="2">
    <source>
        <dbReference type="SAM" id="SignalP"/>
    </source>
</evidence>
<feature type="domain" description="Ionotropic glutamate receptor C-terminal" evidence="4">
    <location>
        <begin position="26"/>
        <end position="249"/>
    </location>
</feature>
<dbReference type="EMBL" id="AM180252">
    <property type="protein sequence ID" value="CAJ54185.1"/>
    <property type="molecule type" value="Genomic_DNA"/>
</dbReference>
<reference evidence="5 6" key="1">
    <citation type="submission" date="2005-11" db="EMBL/GenBank/DDBJ databases">
        <title>The complete genome sequence of Lawsonia intracellularis: the causative agent of proliferative enteropathy.</title>
        <authorList>
            <person name="Kaur K."/>
            <person name="Zhang Q."/>
            <person name="Beckler D."/>
            <person name="Munir S."/>
            <person name="Li L."/>
            <person name="Kinsley K."/>
            <person name="Herron L."/>
            <person name="Peterson A."/>
            <person name="May B."/>
            <person name="Singh S."/>
            <person name="Gebhart C."/>
            <person name="Kapur V."/>
        </authorList>
    </citation>
    <scope>NUCLEOTIDE SEQUENCE [LARGE SCALE GENOMIC DNA]</scope>
    <source>
        <strain evidence="5 6">PHE/MN1-00</strain>
    </source>
</reference>
<keyword evidence="1 2" id="KW-0732">Signal</keyword>
<dbReference type="CDD" id="cd13624">
    <property type="entry name" value="PBP2_Arg_Lys_His"/>
    <property type="match status" value="1"/>
</dbReference>
<dbReference type="eggNOG" id="COG0834">
    <property type="taxonomic scope" value="Bacteria"/>
</dbReference>
<dbReference type="AlphaFoldDB" id="Q1MS40"/>
<dbReference type="SMART" id="SM00079">
    <property type="entry name" value="PBPe"/>
    <property type="match status" value="1"/>
</dbReference>
<dbReference type="SMART" id="SM00062">
    <property type="entry name" value="PBPb"/>
    <property type="match status" value="1"/>
</dbReference>
<sequence>MLRTFGFLSILTILSIFSSTSIAKDIYIVASDATWPPMENLDEHKKVVGYSSDYITAVAKEAGINIEIRNTAWDGIFAALNADLIDIIASSVTITDKRKQKVMDFSKPYYNVHQAIVVPNGSPIKSIQDLNGKKVGGQIGTSGLIETLPKAKVKAIVKTYDEIGLALEDLSNGSLDAVICDEPVANYFIKQQPEYTDHITIAFITTEIEQYGFAVKKGNKELLEKINAGVKAVKEKGIEAALIKKWIMH</sequence>